<protein>
    <submittedName>
        <fullName evidence="1">Uncharacterized protein</fullName>
    </submittedName>
</protein>
<reference evidence="1 2" key="1">
    <citation type="submission" date="2018-07" db="EMBL/GenBank/DDBJ databases">
        <title>The genomes of Aspergillus section Nigri reveals drivers in fungal speciation.</title>
        <authorList>
            <consortium name="DOE Joint Genome Institute"/>
            <person name="Vesth T.C."/>
            <person name="Nybo J."/>
            <person name="Theobald S."/>
            <person name="Brandl J."/>
            <person name="Frisvad J.C."/>
            <person name="Nielsen K.F."/>
            <person name="Lyhne E.K."/>
            <person name="Kogle M.E."/>
            <person name="Kuo A."/>
            <person name="Riley R."/>
            <person name="Clum A."/>
            <person name="Nolan M."/>
            <person name="Lipzen A."/>
            <person name="Salamov A."/>
            <person name="Henrissat B."/>
            <person name="Wiebenga A."/>
            <person name="De vries R.P."/>
            <person name="Grigoriev I.V."/>
            <person name="Mortensen U.H."/>
            <person name="Andersen M.R."/>
            <person name="Baker S.E."/>
        </authorList>
    </citation>
    <scope>NUCLEOTIDE SEQUENCE [LARGE SCALE GENOMIC DNA]</scope>
    <source>
        <strain evidence="1 2">CBS 139.54b</strain>
    </source>
</reference>
<proteinExistence type="predicted"/>
<evidence type="ECO:0000313" key="1">
    <source>
        <dbReference type="EMBL" id="RDH31914.1"/>
    </source>
</evidence>
<dbReference type="GeneID" id="38144343"/>
<dbReference type="AlphaFoldDB" id="A0A3F3PY83"/>
<name>A0A3F3PY83_9EURO</name>
<evidence type="ECO:0000313" key="2">
    <source>
        <dbReference type="Proteomes" id="UP000253729"/>
    </source>
</evidence>
<dbReference type="Proteomes" id="UP000253729">
    <property type="component" value="Unassembled WGS sequence"/>
</dbReference>
<accession>A0A3F3PY83</accession>
<sequence length="101" mass="11022">MAQSQSRARFRVPPVPVCRWNFGNNEDDPVGNSVLRSRTSAPFFLGIHADAGGHSTTQRPVFRADVGGSDMIGNHAVIYTHLLRQMICLFIAGNSAVRARA</sequence>
<dbReference type="EMBL" id="KZ852052">
    <property type="protein sequence ID" value="RDH31914.1"/>
    <property type="molecule type" value="Genomic_DNA"/>
</dbReference>
<keyword evidence="2" id="KW-1185">Reference proteome</keyword>
<dbReference type="RefSeq" id="XP_026624936.1">
    <property type="nucleotide sequence ID" value="XM_026775987.1"/>
</dbReference>
<gene>
    <name evidence="1" type="ORF">BDQ94DRAFT_53157</name>
</gene>
<organism evidence="1 2">
    <name type="scientific">Aspergillus welwitschiae</name>
    <dbReference type="NCBI Taxonomy" id="1341132"/>
    <lineage>
        <taxon>Eukaryota</taxon>
        <taxon>Fungi</taxon>
        <taxon>Dikarya</taxon>
        <taxon>Ascomycota</taxon>
        <taxon>Pezizomycotina</taxon>
        <taxon>Eurotiomycetes</taxon>
        <taxon>Eurotiomycetidae</taxon>
        <taxon>Eurotiales</taxon>
        <taxon>Aspergillaceae</taxon>
        <taxon>Aspergillus</taxon>
        <taxon>Aspergillus subgen. Circumdati</taxon>
    </lineage>
</organism>